<feature type="domain" description="Mannosylglycerate hydrolase MGH1-like glycoside hydrolase" evidence="1">
    <location>
        <begin position="688"/>
        <end position="856"/>
    </location>
</feature>
<keyword evidence="3" id="KW-1185">Reference proteome</keyword>
<evidence type="ECO:0000313" key="3">
    <source>
        <dbReference type="Proteomes" id="UP000619078"/>
    </source>
</evidence>
<proteinExistence type="predicted"/>
<feature type="domain" description="Mannosylglycerate hydrolase MGH1-like glycoside hydrolase" evidence="1">
    <location>
        <begin position="412"/>
        <end position="641"/>
    </location>
</feature>
<accession>A0A926NJC3</accession>
<dbReference type="EMBL" id="JACWMX010000001">
    <property type="protein sequence ID" value="MBD1392286.1"/>
    <property type="molecule type" value="Genomic_DNA"/>
</dbReference>
<comment type="caution">
    <text evidence="2">The sequence shown here is derived from an EMBL/GenBank/DDBJ whole genome shotgun (WGS) entry which is preliminary data.</text>
</comment>
<evidence type="ECO:0000259" key="1">
    <source>
        <dbReference type="Pfam" id="PF22422"/>
    </source>
</evidence>
<dbReference type="SUPFAM" id="SSF48208">
    <property type="entry name" value="Six-hairpin glycosidases"/>
    <property type="match status" value="1"/>
</dbReference>
<gene>
    <name evidence="2" type="ORF">IDJ76_04165</name>
</gene>
<dbReference type="InterPro" id="IPR008928">
    <property type="entry name" value="6-hairpin_glycosidase_sf"/>
</dbReference>
<dbReference type="RefSeq" id="WP_191161004.1">
    <property type="nucleotide sequence ID" value="NZ_JACWMX010000001.1"/>
</dbReference>
<dbReference type="InterPro" id="IPR054491">
    <property type="entry name" value="MGH1-like_GH"/>
</dbReference>
<dbReference type="GO" id="GO:0004573">
    <property type="term" value="F:Glc3Man9GlcNAc2 oligosaccharide glucosidase activity"/>
    <property type="evidence" value="ECO:0007669"/>
    <property type="project" value="InterPro"/>
</dbReference>
<dbReference type="InterPro" id="IPR012341">
    <property type="entry name" value="6hp_glycosidase-like_sf"/>
</dbReference>
<dbReference type="Gene3D" id="1.50.10.10">
    <property type="match status" value="2"/>
</dbReference>
<name>A0A926NJC3_9SPHI</name>
<evidence type="ECO:0000313" key="2">
    <source>
        <dbReference type="EMBL" id="MBD1392286.1"/>
    </source>
</evidence>
<dbReference type="InterPro" id="IPR004888">
    <property type="entry name" value="Glycoside_hydrolase_63"/>
</dbReference>
<reference evidence="2" key="1">
    <citation type="submission" date="2020-09" db="EMBL/GenBank/DDBJ databases">
        <title>Novel species of Mucilaginibacter isolated from a glacier on the Tibetan Plateau.</title>
        <authorList>
            <person name="Liu Q."/>
            <person name="Xin Y.-H."/>
        </authorList>
    </citation>
    <scope>NUCLEOTIDE SEQUENCE</scope>
    <source>
        <strain evidence="2">ZB1P21</strain>
    </source>
</reference>
<dbReference type="PANTHER" id="PTHR10412:SF10">
    <property type="entry name" value="GLYCOSYL HYDROLASE FAMILY 63 C-TERMINAL DOMAIN-CONTAINING PROTEIN"/>
    <property type="match status" value="1"/>
</dbReference>
<dbReference type="Proteomes" id="UP000619078">
    <property type="component" value="Unassembled WGS sequence"/>
</dbReference>
<dbReference type="PANTHER" id="PTHR10412">
    <property type="entry name" value="MANNOSYL-OLIGOSACCHARIDE GLUCOSIDASE"/>
    <property type="match status" value="1"/>
</dbReference>
<dbReference type="Pfam" id="PF22422">
    <property type="entry name" value="MGH1-like_GH"/>
    <property type="match status" value="2"/>
</dbReference>
<organism evidence="2 3">
    <name type="scientific">Mucilaginibacter glaciei</name>
    <dbReference type="NCBI Taxonomy" id="2772109"/>
    <lineage>
        <taxon>Bacteria</taxon>
        <taxon>Pseudomonadati</taxon>
        <taxon>Bacteroidota</taxon>
        <taxon>Sphingobacteriia</taxon>
        <taxon>Sphingobacteriales</taxon>
        <taxon>Sphingobacteriaceae</taxon>
        <taxon>Mucilaginibacter</taxon>
    </lineage>
</organism>
<sequence length="868" mass="99452">MAKLGNEQERLTQTGWKKWGPYVSDRQWGTVREDYSADGDAWSYITHDMARSKAYRWGEEGIAGICDREQQLCFAIALWNKKDSILKERYFGLSNAEGNHGEDVKELYYYLDNTPTHSYMKMLYKYPQQAFPYNQLLAESNKRGLGEPEYELMDTGIFNNDEYFDVFIEYAKQDTDDVLIKITVNNRGKEEAAVNVLPTLWFRNTWDWGYDDAKPELSAVNDNQIKIGHKTLGELYLSAEGKADALFCGNETNIKRFSNFDNGDRFYKDGINDHILYGSETVNPGKTGTKAAFNYDLNIPAGQSITVRLRLSESAADSFDGFDETFTARQKEADEFYTSLQPSANEDKGRIQRQAFAGMLWNKQFYYYNVHQWLNGDPAEPAPPSGRKTGRNSKWGHYNACDIISMPDKWEYPWFAAWDLAFHCIPLATIDMAFAKRQLSLLLRDWYMHPNGQLPAYEWDFGDANPPVHAMATWKIYQLDKETNGGKGDIFFLERSFHKLMLNFTWWVNRKDEVGNNIFEGGFLGLDNIGVFDRNMRFSNGTHLEQADGTSWMAMYSLNLLRIATELAETNKAYEDIASKYFEHFIYIAGAMASLGAGGDDGLWDEADGFFYDQLRFGDGSAQKMRVRSIVGLIPLFAAEVLDKSDIANNSIFKGRMDWFTANRPDLAHLVSRWNEESKGGKHLISLLRGHRMKAILRYMLDENEFLSPYGIRSLSKYHLDHPFSIKMGENEFGIRYIPAESDSRMFGGNSNWRGPVWVPINYLIIQSLNNFYEYYGDDLTVECPVGSGQMMNLKEAANEIYRRVSNLFIRDENGYRAAGGNNTKVQTDPNFKDHILFYEYFDGDTGKGLGAAHQTGWTGLVANCLYH</sequence>
<dbReference type="GO" id="GO:0009311">
    <property type="term" value="P:oligosaccharide metabolic process"/>
    <property type="evidence" value="ECO:0007669"/>
    <property type="project" value="InterPro"/>
</dbReference>
<protein>
    <submittedName>
        <fullName evidence="2">Glucosidase</fullName>
    </submittedName>
</protein>
<dbReference type="AlphaFoldDB" id="A0A926NJC3"/>